<proteinExistence type="predicted"/>
<feature type="domain" description="C2H2-type" evidence="10">
    <location>
        <begin position="38"/>
        <end position="65"/>
    </location>
</feature>
<accession>A0A6J1CE07</accession>
<keyword evidence="11" id="KW-1185">Reference proteome</keyword>
<evidence type="ECO:0000256" key="1">
    <source>
        <dbReference type="ARBA" id="ARBA00004123"/>
    </source>
</evidence>
<protein>
    <submittedName>
        <fullName evidence="12">Transcriptional regulator TAC1-like</fullName>
    </submittedName>
</protein>
<keyword evidence="5" id="KW-0805">Transcription regulation</keyword>
<keyword evidence="3 8" id="KW-0863">Zinc-finger</keyword>
<evidence type="ECO:0000259" key="10">
    <source>
        <dbReference type="PROSITE" id="PS50157"/>
    </source>
</evidence>
<dbReference type="InterPro" id="IPR013087">
    <property type="entry name" value="Znf_C2H2_type"/>
</dbReference>
<evidence type="ECO:0000256" key="5">
    <source>
        <dbReference type="ARBA" id="ARBA00023015"/>
    </source>
</evidence>
<dbReference type="InterPro" id="IPR052426">
    <property type="entry name" value="Plant_dev_regulator"/>
</dbReference>
<gene>
    <name evidence="12" type="primary">LOC111009842</name>
</gene>
<dbReference type="KEGG" id="mcha:111009842"/>
<dbReference type="Gene3D" id="3.30.160.60">
    <property type="entry name" value="Classic Zinc Finger"/>
    <property type="match status" value="1"/>
</dbReference>
<evidence type="ECO:0000256" key="7">
    <source>
        <dbReference type="ARBA" id="ARBA00023242"/>
    </source>
</evidence>
<dbReference type="GO" id="GO:0005634">
    <property type="term" value="C:nucleus"/>
    <property type="evidence" value="ECO:0007669"/>
    <property type="project" value="UniProtKB-SubCell"/>
</dbReference>
<keyword evidence="7" id="KW-0539">Nucleus</keyword>
<dbReference type="GO" id="GO:0008270">
    <property type="term" value="F:zinc ion binding"/>
    <property type="evidence" value="ECO:0007669"/>
    <property type="project" value="UniProtKB-KW"/>
</dbReference>
<dbReference type="RefSeq" id="XP_022138758.1">
    <property type="nucleotide sequence ID" value="XM_022283066.1"/>
</dbReference>
<evidence type="ECO:0000256" key="4">
    <source>
        <dbReference type="ARBA" id="ARBA00022833"/>
    </source>
</evidence>
<reference evidence="12" key="1">
    <citation type="submission" date="2025-08" db="UniProtKB">
        <authorList>
            <consortium name="RefSeq"/>
        </authorList>
    </citation>
    <scope>IDENTIFICATION</scope>
    <source>
        <strain evidence="12">OHB3-1</strain>
    </source>
</reference>
<dbReference type="PANTHER" id="PTHR45801:SF111">
    <property type="entry name" value="C2H2 AND C2HC ZINC FINGERS SUPERFAMILY PROTEIN"/>
    <property type="match status" value="1"/>
</dbReference>
<feature type="region of interest" description="Disordered" evidence="9">
    <location>
        <begin position="61"/>
        <end position="84"/>
    </location>
</feature>
<evidence type="ECO:0000313" key="11">
    <source>
        <dbReference type="Proteomes" id="UP000504603"/>
    </source>
</evidence>
<dbReference type="InterPro" id="IPR036236">
    <property type="entry name" value="Znf_C2H2_sf"/>
</dbReference>
<dbReference type="SUPFAM" id="SSF57667">
    <property type="entry name" value="beta-beta-alpha zinc fingers"/>
    <property type="match status" value="1"/>
</dbReference>
<evidence type="ECO:0000313" key="12">
    <source>
        <dbReference type="RefSeq" id="XP_022138758.1"/>
    </source>
</evidence>
<comment type="subcellular location">
    <subcellularLocation>
        <location evidence="1">Nucleus</location>
    </subcellularLocation>
</comment>
<keyword evidence="2" id="KW-0479">Metal-binding</keyword>
<sequence>MDSEKLLGSSSDSSSEEQESEAIIKADSEYCLTNKRSYGCIFCKRGFTNAQALGGHMNIHRKDRANKPKQITTSSSSYSSSSCVPSKQIEDSNFMNTLYFGRPRVDFEESGSNPRGYFQELGDLNKKQELWGSDLSLQIAPSKGRIRRGTIWNNNGEGLDLELRLGHDHHY</sequence>
<evidence type="ECO:0000256" key="3">
    <source>
        <dbReference type="ARBA" id="ARBA00022771"/>
    </source>
</evidence>
<evidence type="ECO:0000256" key="9">
    <source>
        <dbReference type="SAM" id="MobiDB-lite"/>
    </source>
</evidence>
<dbReference type="GeneID" id="111009842"/>
<feature type="region of interest" description="Disordered" evidence="9">
    <location>
        <begin position="1"/>
        <end position="21"/>
    </location>
</feature>
<evidence type="ECO:0000256" key="6">
    <source>
        <dbReference type="ARBA" id="ARBA00023163"/>
    </source>
</evidence>
<evidence type="ECO:0000256" key="8">
    <source>
        <dbReference type="PROSITE-ProRule" id="PRU00042"/>
    </source>
</evidence>
<dbReference type="Proteomes" id="UP000504603">
    <property type="component" value="Unplaced"/>
</dbReference>
<keyword evidence="4" id="KW-0862">Zinc</keyword>
<dbReference type="PROSITE" id="PS00028">
    <property type="entry name" value="ZINC_FINGER_C2H2_1"/>
    <property type="match status" value="1"/>
</dbReference>
<dbReference type="PANTHER" id="PTHR45801">
    <property type="entry name" value="OS07G0101800 PROTEIN"/>
    <property type="match status" value="1"/>
</dbReference>
<dbReference type="PROSITE" id="PS50157">
    <property type="entry name" value="ZINC_FINGER_C2H2_2"/>
    <property type="match status" value="1"/>
</dbReference>
<name>A0A6J1CE07_MOMCH</name>
<dbReference type="OrthoDB" id="780709at2759"/>
<organism evidence="11 12">
    <name type="scientific">Momordica charantia</name>
    <name type="common">Bitter gourd</name>
    <name type="synonym">Balsam pear</name>
    <dbReference type="NCBI Taxonomy" id="3673"/>
    <lineage>
        <taxon>Eukaryota</taxon>
        <taxon>Viridiplantae</taxon>
        <taxon>Streptophyta</taxon>
        <taxon>Embryophyta</taxon>
        <taxon>Tracheophyta</taxon>
        <taxon>Spermatophyta</taxon>
        <taxon>Magnoliopsida</taxon>
        <taxon>eudicotyledons</taxon>
        <taxon>Gunneridae</taxon>
        <taxon>Pentapetalae</taxon>
        <taxon>rosids</taxon>
        <taxon>fabids</taxon>
        <taxon>Cucurbitales</taxon>
        <taxon>Cucurbitaceae</taxon>
        <taxon>Momordiceae</taxon>
        <taxon>Momordica</taxon>
    </lineage>
</organism>
<dbReference type="AlphaFoldDB" id="A0A6J1CE07"/>
<evidence type="ECO:0000256" key="2">
    <source>
        <dbReference type="ARBA" id="ARBA00022723"/>
    </source>
</evidence>
<keyword evidence="6" id="KW-0804">Transcription</keyword>